<reference evidence="1 2" key="1">
    <citation type="journal article" date="2018" name="PLoS Pathog.">
        <title>Evolution of structural diversity of trichothecenes, a family of toxins produced by plant pathogenic and entomopathogenic fungi.</title>
        <authorList>
            <person name="Proctor R.H."/>
            <person name="McCormick S.P."/>
            <person name="Kim H.S."/>
            <person name="Cardoza R.E."/>
            <person name="Stanley A.M."/>
            <person name="Lindo L."/>
            <person name="Kelly A."/>
            <person name="Brown D.W."/>
            <person name="Lee T."/>
            <person name="Vaughan M.M."/>
            <person name="Alexander N.J."/>
            <person name="Busman M."/>
            <person name="Gutierrez S."/>
        </authorList>
    </citation>
    <scope>NUCLEOTIDE SEQUENCE [LARGE SCALE GENOMIC DNA]</scope>
    <source>
        <strain evidence="1 2">NRRL 13405</strain>
    </source>
</reference>
<dbReference type="AlphaFoldDB" id="A0A395N3C8"/>
<gene>
    <name evidence="1" type="ORF">FIE12Z_1238</name>
</gene>
<dbReference type="Proteomes" id="UP000265631">
    <property type="component" value="Unassembled WGS sequence"/>
</dbReference>
<accession>A0A395N3C8</accession>
<sequence>MVKRLTTQGDTAVPEDRFSFDIETEEGNAIIRPTTPAWLIGPLHFVINTSSARNTDLSDVEVNFSGRSASVDSVVILQDGEKIFGEYHLEKPDSFVLSIPPGQATLSGDEITVSISVVFDEIVSNIKVSSVSVGL</sequence>
<protein>
    <submittedName>
        <fullName evidence="1">Uncharacterized protein</fullName>
    </submittedName>
</protein>
<proteinExistence type="predicted"/>
<evidence type="ECO:0000313" key="1">
    <source>
        <dbReference type="EMBL" id="RFN54450.1"/>
    </source>
</evidence>
<dbReference type="EMBL" id="PXXK01000027">
    <property type="protein sequence ID" value="RFN54450.1"/>
    <property type="molecule type" value="Genomic_DNA"/>
</dbReference>
<keyword evidence="2" id="KW-1185">Reference proteome</keyword>
<name>A0A395N3C8_9HYPO</name>
<organism evidence="1 2">
    <name type="scientific">Fusarium flagelliforme</name>
    <dbReference type="NCBI Taxonomy" id="2675880"/>
    <lineage>
        <taxon>Eukaryota</taxon>
        <taxon>Fungi</taxon>
        <taxon>Dikarya</taxon>
        <taxon>Ascomycota</taxon>
        <taxon>Pezizomycotina</taxon>
        <taxon>Sordariomycetes</taxon>
        <taxon>Hypocreomycetidae</taxon>
        <taxon>Hypocreales</taxon>
        <taxon>Nectriaceae</taxon>
        <taxon>Fusarium</taxon>
        <taxon>Fusarium incarnatum-equiseti species complex</taxon>
    </lineage>
</organism>
<evidence type="ECO:0000313" key="2">
    <source>
        <dbReference type="Proteomes" id="UP000265631"/>
    </source>
</evidence>
<comment type="caution">
    <text evidence="1">The sequence shown here is derived from an EMBL/GenBank/DDBJ whole genome shotgun (WGS) entry which is preliminary data.</text>
</comment>